<keyword evidence="4" id="KW-1185">Reference proteome</keyword>
<comment type="caution">
    <text evidence="3">The sequence shown here is derived from an EMBL/GenBank/DDBJ whole genome shotgun (WGS) entry which is preliminary data.</text>
</comment>
<dbReference type="GO" id="GO:0000981">
    <property type="term" value="F:DNA-binding transcription factor activity, RNA polymerase II-specific"/>
    <property type="evidence" value="ECO:0007669"/>
    <property type="project" value="TreeGrafter"/>
</dbReference>
<evidence type="ECO:0000259" key="2">
    <source>
        <dbReference type="PROSITE" id="PS00028"/>
    </source>
</evidence>
<dbReference type="Pfam" id="PF24759">
    <property type="entry name" value="C2HC_ASCIZ"/>
    <property type="match status" value="1"/>
</dbReference>
<dbReference type="InterPro" id="IPR056545">
    <property type="entry name" value="C2H2_ASCIZ_1st_2nd"/>
</dbReference>
<dbReference type="InterPro" id="IPR056381">
    <property type="entry name" value="Znf_C2HC_ASCIZ_3rd"/>
</dbReference>
<sequence>MAACAVGGSERPLPPPDDGQRPQQPPSPPKAAAGQAPSYQIIKPSISELSREVRTNILCTVKDCGKILPNKPALSMHLVKSHRVQDCSINPTVRKDLKSSVQKLYCCPIEGCPRGPNRPFSQFALVKQHFMKIHAEKKHKCDKCNNSYGTEWDLKRHAEDCGKIFQCTCGCPYASRPALLCHIYRTGHEIPAEHRDPPRKKRKSEWLNQNHLNQVAKVKQEVQMAQHPTEMNKRTCVTNSCGDERINQTPAPAKQIPKLLLPKPKVALPVMHLTHLPVLLSSGPSMDNSVKSIVAVDNQGSVLSTMHILPTSMGTLAPTVETKGLDFKSGLPIFKVTNVMMVEPITTAVQVNMDSGFANNQGLPSLGVQGQKDKFNSMNVQTDISYLAQNIAPESLAMCCSTDNTVSACAQTDLSFSAQVLLPVSVQTQTFEPDTKITTSISAQTDTFDQPYFPFYGVSRKTQTSSLNFAQDKNSTVQALINENNHEDIFDHSLVSSYSVCRQTQTSFALNVMDVDQRHDDLLQNSKSAVDFHIQSTLLQQNPMTDNQTQTINLFNDLENILSESIADHSLENRGLLSDAINVSGESMASSQTQSAGIDFDMEEFLSASNIQTQTEENEFGALQTESALESLDIETQTDFLFLDHPGQAYNGRGQSNYLGLEMFDTQTQTDFNFLMNSSSHLPLDSILKPSSFSLSAESSGSKTQIDDVCCRNNFSNVPESHIRLNCAETQTTSRSFENLSSLFFTSNETQTLMDDFLLADMAWNTMESHFSSVETQTCDEIFSLFRNTDKSSD</sequence>
<dbReference type="PANTHER" id="PTHR46664">
    <property type="entry name" value="ATM INTERACTOR"/>
    <property type="match status" value="1"/>
</dbReference>
<dbReference type="OMA" id="CAPIINF"/>
<dbReference type="Proteomes" id="UP000288216">
    <property type="component" value="Unassembled WGS sequence"/>
</dbReference>
<feature type="region of interest" description="Disordered" evidence="1">
    <location>
        <begin position="1"/>
        <end position="37"/>
    </location>
</feature>
<dbReference type="InterPro" id="IPR013087">
    <property type="entry name" value="Znf_C2H2_type"/>
</dbReference>
<dbReference type="STRING" id="75743.A0A401PLH2"/>
<accession>A0A401PLH2</accession>
<evidence type="ECO:0000313" key="3">
    <source>
        <dbReference type="EMBL" id="GCB73948.1"/>
    </source>
</evidence>
<dbReference type="Gene3D" id="3.30.160.60">
    <property type="entry name" value="Classic Zinc Finger"/>
    <property type="match status" value="1"/>
</dbReference>
<organism evidence="3 4">
    <name type="scientific">Scyliorhinus torazame</name>
    <name type="common">Cloudy catshark</name>
    <name type="synonym">Catulus torazame</name>
    <dbReference type="NCBI Taxonomy" id="75743"/>
    <lineage>
        <taxon>Eukaryota</taxon>
        <taxon>Metazoa</taxon>
        <taxon>Chordata</taxon>
        <taxon>Craniata</taxon>
        <taxon>Vertebrata</taxon>
        <taxon>Chondrichthyes</taxon>
        <taxon>Elasmobranchii</taxon>
        <taxon>Galeomorphii</taxon>
        <taxon>Galeoidea</taxon>
        <taxon>Carcharhiniformes</taxon>
        <taxon>Scyliorhinidae</taxon>
        <taxon>Scyliorhinus</taxon>
    </lineage>
</organism>
<proteinExistence type="predicted"/>
<dbReference type="AlphaFoldDB" id="A0A401PLH2"/>
<gene>
    <name evidence="3" type="ORF">scyTo_0003031</name>
</gene>
<feature type="domain" description="C2H2-type" evidence="2">
    <location>
        <begin position="59"/>
        <end position="82"/>
    </location>
</feature>
<feature type="compositionally biased region" description="Pro residues" evidence="1">
    <location>
        <begin position="12"/>
        <end position="29"/>
    </location>
</feature>
<dbReference type="InterPro" id="IPR055303">
    <property type="entry name" value="ATMIN"/>
</dbReference>
<dbReference type="GO" id="GO:0000976">
    <property type="term" value="F:transcription cis-regulatory region binding"/>
    <property type="evidence" value="ECO:0007669"/>
    <property type="project" value="InterPro"/>
</dbReference>
<evidence type="ECO:0000313" key="4">
    <source>
        <dbReference type="Proteomes" id="UP000288216"/>
    </source>
</evidence>
<dbReference type="GO" id="GO:0045944">
    <property type="term" value="P:positive regulation of transcription by RNA polymerase II"/>
    <property type="evidence" value="ECO:0007669"/>
    <property type="project" value="InterPro"/>
</dbReference>
<reference evidence="3 4" key="1">
    <citation type="journal article" date="2018" name="Nat. Ecol. Evol.">
        <title>Shark genomes provide insights into elasmobranch evolution and the origin of vertebrates.</title>
        <authorList>
            <person name="Hara Y"/>
            <person name="Yamaguchi K"/>
            <person name="Onimaru K"/>
            <person name="Kadota M"/>
            <person name="Koyanagi M"/>
            <person name="Keeley SD"/>
            <person name="Tatsumi K"/>
            <person name="Tanaka K"/>
            <person name="Motone F"/>
            <person name="Kageyama Y"/>
            <person name="Nozu R"/>
            <person name="Adachi N"/>
            <person name="Nishimura O"/>
            <person name="Nakagawa R"/>
            <person name="Tanegashima C"/>
            <person name="Kiyatake I"/>
            <person name="Matsumoto R"/>
            <person name="Murakumo K"/>
            <person name="Nishida K"/>
            <person name="Terakita A"/>
            <person name="Kuratani S"/>
            <person name="Sato K"/>
            <person name="Hyodo S Kuraku.S."/>
        </authorList>
    </citation>
    <scope>NUCLEOTIDE SEQUENCE [LARGE SCALE GENOMIC DNA]</scope>
</reference>
<protein>
    <recommendedName>
        <fullName evidence="2">C2H2-type domain-containing protein</fullName>
    </recommendedName>
</protein>
<dbReference type="OrthoDB" id="6354171at2759"/>
<name>A0A401PLH2_SCYTO</name>
<dbReference type="GO" id="GO:0005634">
    <property type="term" value="C:nucleus"/>
    <property type="evidence" value="ECO:0007669"/>
    <property type="project" value="TreeGrafter"/>
</dbReference>
<dbReference type="SMART" id="SM00355">
    <property type="entry name" value="ZnF_C2H2"/>
    <property type="match status" value="3"/>
</dbReference>
<dbReference type="EMBL" id="BFAA01000793">
    <property type="protein sequence ID" value="GCB73948.1"/>
    <property type="molecule type" value="Genomic_DNA"/>
</dbReference>
<dbReference type="PROSITE" id="PS00028">
    <property type="entry name" value="ZINC_FINGER_C2H2_1"/>
    <property type="match status" value="1"/>
</dbReference>
<dbReference type="InterPro" id="IPR056380">
    <property type="entry name" value="Znf_C2H2_ASCIZ_4th"/>
</dbReference>
<evidence type="ECO:0000256" key="1">
    <source>
        <dbReference type="SAM" id="MobiDB-lite"/>
    </source>
</evidence>
<dbReference type="Pfam" id="PF24761">
    <property type="entry name" value="C2H2_ASCIZ_4th"/>
    <property type="match status" value="1"/>
</dbReference>
<dbReference type="Pfam" id="PF24757">
    <property type="entry name" value="C2H2_ASCIZ"/>
    <property type="match status" value="2"/>
</dbReference>
<dbReference type="PANTHER" id="PTHR46664:SF1">
    <property type="entry name" value="ATM INTERACTOR"/>
    <property type="match status" value="1"/>
</dbReference>